<keyword evidence="1" id="KW-0732">Signal</keyword>
<keyword evidence="4" id="KW-0325">Glycoprotein</keyword>
<dbReference type="SMART" id="SM00281">
    <property type="entry name" value="LamB"/>
    <property type="match status" value="1"/>
</dbReference>
<feature type="domain" description="Laminin IV type A" evidence="5">
    <location>
        <begin position="24"/>
        <end position="176"/>
    </location>
</feature>
<dbReference type="InterPro" id="IPR000034">
    <property type="entry name" value="Laminin_IV"/>
</dbReference>
<proteinExistence type="predicted"/>
<evidence type="ECO:0000259" key="5">
    <source>
        <dbReference type="PROSITE" id="PS51115"/>
    </source>
</evidence>
<evidence type="ECO:0000256" key="3">
    <source>
        <dbReference type="ARBA" id="ARBA00023157"/>
    </source>
</evidence>
<keyword evidence="7" id="KW-1185">Reference proteome</keyword>
<accession>A0ABS3JE97</accession>
<evidence type="ECO:0000256" key="4">
    <source>
        <dbReference type="ARBA" id="ARBA00023180"/>
    </source>
</evidence>
<dbReference type="PROSITE" id="PS51115">
    <property type="entry name" value="LAMININ_IVA"/>
    <property type="match status" value="1"/>
</dbReference>
<keyword evidence="2" id="KW-0677">Repeat</keyword>
<evidence type="ECO:0000256" key="2">
    <source>
        <dbReference type="ARBA" id="ARBA00022737"/>
    </source>
</evidence>
<name>A0ABS3JE97_9BACT</name>
<dbReference type="Proteomes" id="UP000664628">
    <property type="component" value="Unassembled WGS sequence"/>
</dbReference>
<evidence type="ECO:0000313" key="6">
    <source>
        <dbReference type="EMBL" id="MBO0947776.1"/>
    </source>
</evidence>
<evidence type="ECO:0000256" key="1">
    <source>
        <dbReference type="ARBA" id="ARBA00022729"/>
    </source>
</evidence>
<reference evidence="6 7" key="1">
    <citation type="submission" date="2021-03" db="EMBL/GenBank/DDBJ databases">
        <title>Fibrella sp. HMF5405 genome sequencing and assembly.</title>
        <authorList>
            <person name="Kang H."/>
            <person name="Kim H."/>
            <person name="Bae S."/>
            <person name="Joh K."/>
        </authorList>
    </citation>
    <scope>NUCLEOTIDE SEQUENCE [LARGE SCALE GENOMIC DNA]</scope>
    <source>
        <strain evidence="6 7">HMF5405</strain>
    </source>
</reference>
<comment type="caution">
    <text evidence="6">The sequence shown here is derived from an EMBL/GenBank/DDBJ whole genome shotgun (WGS) entry which is preliminary data.</text>
</comment>
<evidence type="ECO:0000313" key="7">
    <source>
        <dbReference type="Proteomes" id="UP000664628"/>
    </source>
</evidence>
<protein>
    <recommendedName>
        <fullName evidence="5">Laminin IV type A domain-containing protein</fullName>
    </recommendedName>
</protein>
<keyword evidence="3" id="KW-1015">Disulfide bond</keyword>
<dbReference type="Pfam" id="PF00052">
    <property type="entry name" value="Laminin_B"/>
    <property type="match status" value="1"/>
</dbReference>
<sequence length="176" mass="19134">MSCQDFSTFIRPQASLPFLENFETDSQGWTVNAAAKGGYSKTGGNPGGYLYGIDKSTDAWFFMASDSLLHASKKGYGKTLSFELEQDAVDAQATTSDDVVMSDGVITLTYNTSCNPSTTWTAYSVKLDELSGWKNEKKAATKADIQQVLGHLTSLKIRGEFRFGPDRGGLDNVSLK</sequence>
<organism evidence="6 7">
    <name type="scientific">Fibrella forsythiae</name>
    <dbReference type="NCBI Taxonomy" id="2817061"/>
    <lineage>
        <taxon>Bacteria</taxon>
        <taxon>Pseudomonadati</taxon>
        <taxon>Bacteroidota</taxon>
        <taxon>Cytophagia</taxon>
        <taxon>Cytophagales</taxon>
        <taxon>Spirosomataceae</taxon>
        <taxon>Fibrella</taxon>
    </lineage>
</organism>
<gene>
    <name evidence="6" type="ORF">J2I46_04235</name>
</gene>
<dbReference type="EMBL" id="JAFMYW010000001">
    <property type="protein sequence ID" value="MBO0947776.1"/>
    <property type="molecule type" value="Genomic_DNA"/>
</dbReference>